<keyword evidence="2" id="KW-1185">Reference proteome</keyword>
<sequence>MDMLCSGRSVCGEEVSAADGERFGIEILLTVTRRLSPLSSNTLCKRTLKELERAAIFGER</sequence>
<dbReference type="EMBL" id="CYGX02000070">
    <property type="protein sequence ID" value="SIT46851.1"/>
    <property type="molecule type" value="Genomic_DNA"/>
</dbReference>
<gene>
    <name evidence="1" type="ORF">BN2475_700016</name>
</gene>
<name>A0A1N7SHG7_9BURK</name>
<organism evidence="1 2">
    <name type="scientific">Paraburkholderia ribeironis</name>
    <dbReference type="NCBI Taxonomy" id="1247936"/>
    <lineage>
        <taxon>Bacteria</taxon>
        <taxon>Pseudomonadati</taxon>
        <taxon>Pseudomonadota</taxon>
        <taxon>Betaproteobacteria</taxon>
        <taxon>Burkholderiales</taxon>
        <taxon>Burkholderiaceae</taxon>
        <taxon>Paraburkholderia</taxon>
    </lineage>
</organism>
<proteinExistence type="predicted"/>
<evidence type="ECO:0000313" key="2">
    <source>
        <dbReference type="Proteomes" id="UP000187012"/>
    </source>
</evidence>
<accession>A0A1N7SHG7</accession>
<dbReference type="Proteomes" id="UP000187012">
    <property type="component" value="Unassembled WGS sequence"/>
</dbReference>
<reference evidence="1 2" key="1">
    <citation type="submission" date="2016-12" db="EMBL/GenBank/DDBJ databases">
        <authorList>
            <person name="Song W.-J."/>
            <person name="Kurnit D.M."/>
        </authorList>
    </citation>
    <scope>NUCLEOTIDE SEQUENCE [LARGE SCALE GENOMIC DNA]</scope>
    <source>
        <strain evidence="1 2">STM7296</strain>
    </source>
</reference>
<protein>
    <submittedName>
        <fullName evidence="1">Uncharacterized protein</fullName>
    </submittedName>
</protein>
<evidence type="ECO:0000313" key="1">
    <source>
        <dbReference type="EMBL" id="SIT46851.1"/>
    </source>
</evidence>
<dbReference type="AlphaFoldDB" id="A0A1N7SHG7"/>